<proteinExistence type="inferred from homology"/>
<evidence type="ECO:0000259" key="7">
    <source>
        <dbReference type="PROSITE" id="PS50003"/>
    </source>
</evidence>
<dbReference type="GO" id="GO:0005829">
    <property type="term" value="C:cytosol"/>
    <property type="evidence" value="ECO:0007669"/>
    <property type="project" value="TreeGrafter"/>
</dbReference>
<dbReference type="PROSITE" id="PS50003">
    <property type="entry name" value="PH_DOMAIN"/>
    <property type="match status" value="1"/>
</dbReference>
<feature type="coiled-coil region" evidence="5">
    <location>
        <begin position="95"/>
        <end position="129"/>
    </location>
</feature>
<dbReference type="PANTHER" id="PTHR10972">
    <property type="entry name" value="OXYSTEROL-BINDING PROTEIN-RELATED"/>
    <property type="match status" value="1"/>
</dbReference>
<feature type="region of interest" description="Disordered" evidence="6">
    <location>
        <begin position="1"/>
        <end position="41"/>
    </location>
</feature>
<dbReference type="Gene3D" id="3.30.70.3490">
    <property type="match status" value="1"/>
</dbReference>
<evidence type="ECO:0000256" key="4">
    <source>
        <dbReference type="ARBA" id="ARBA00023121"/>
    </source>
</evidence>
<dbReference type="InterPro" id="IPR036598">
    <property type="entry name" value="GOLD_dom_sf"/>
</dbReference>
<dbReference type="Pfam" id="PF01237">
    <property type="entry name" value="Oxysterol_BP"/>
    <property type="match status" value="1"/>
</dbReference>
<dbReference type="Pfam" id="PF14712">
    <property type="entry name" value="Snapin_Pallidin"/>
    <property type="match status" value="1"/>
</dbReference>
<feature type="domain" description="PH" evidence="7">
    <location>
        <begin position="279"/>
        <end position="373"/>
    </location>
</feature>
<evidence type="ECO:0000256" key="3">
    <source>
        <dbReference type="ARBA" id="ARBA00023055"/>
    </source>
</evidence>
<dbReference type="GO" id="GO:0030011">
    <property type="term" value="P:maintenance of cell polarity"/>
    <property type="evidence" value="ECO:0007669"/>
    <property type="project" value="TreeGrafter"/>
</dbReference>
<dbReference type="SUPFAM" id="SSF50729">
    <property type="entry name" value="PH domain-like"/>
    <property type="match status" value="1"/>
</dbReference>
<evidence type="ECO:0000256" key="1">
    <source>
        <dbReference type="ARBA" id="ARBA00008842"/>
    </source>
</evidence>
<evidence type="ECO:0000256" key="6">
    <source>
        <dbReference type="SAM" id="MobiDB-lite"/>
    </source>
</evidence>
<protein>
    <recommendedName>
        <fullName evidence="7">PH domain-containing protein</fullName>
    </recommendedName>
</protein>
<dbReference type="GO" id="GO:0097038">
    <property type="term" value="C:perinuclear endoplasmic reticulum"/>
    <property type="evidence" value="ECO:0007669"/>
    <property type="project" value="TreeGrafter"/>
</dbReference>
<dbReference type="GO" id="GO:0034727">
    <property type="term" value="P:piecemeal microautophagy of the nucleus"/>
    <property type="evidence" value="ECO:0007669"/>
    <property type="project" value="TreeGrafter"/>
</dbReference>
<evidence type="ECO:0000256" key="5">
    <source>
        <dbReference type="SAM" id="Coils"/>
    </source>
</evidence>
<dbReference type="InterPro" id="IPR037239">
    <property type="entry name" value="OSBP_sf"/>
</dbReference>
<dbReference type="Gene3D" id="2.60.120.680">
    <property type="entry name" value="GOLD domain"/>
    <property type="match status" value="1"/>
</dbReference>
<dbReference type="AlphaFoldDB" id="A0A9P5KQ86"/>
<dbReference type="CDD" id="cd13289">
    <property type="entry name" value="PH_Osh3p_yeast"/>
    <property type="match status" value="1"/>
</dbReference>
<dbReference type="InterPro" id="IPR000648">
    <property type="entry name" value="Oxysterol-bd"/>
</dbReference>
<dbReference type="GO" id="GO:0006887">
    <property type="term" value="P:exocytosis"/>
    <property type="evidence" value="ECO:0007669"/>
    <property type="project" value="TreeGrafter"/>
</dbReference>
<organism evidence="8 9">
    <name type="scientific">Geotrichum candidum</name>
    <name type="common">Oospora lactis</name>
    <name type="synonym">Dipodascus geotrichum</name>
    <dbReference type="NCBI Taxonomy" id="1173061"/>
    <lineage>
        <taxon>Eukaryota</taxon>
        <taxon>Fungi</taxon>
        <taxon>Dikarya</taxon>
        <taxon>Ascomycota</taxon>
        <taxon>Saccharomycotina</taxon>
        <taxon>Dipodascomycetes</taxon>
        <taxon>Dipodascales</taxon>
        <taxon>Dipodascaceae</taxon>
        <taxon>Geotrichum</taxon>
    </lineage>
</organism>
<gene>
    <name evidence="8" type="ORF">DV451_004166</name>
</gene>
<dbReference type="FunFam" id="2.40.160.120:FF:000001">
    <property type="entry name" value="Oxysterol-binding protein"/>
    <property type="match status" value="1"/>
</dbReference>
<dbReference type="SUPFAM" id="SSF101576">
    <property type="entry name" value="Supernatant protein factor (SPF), C-terminal domain"/>
    <property type="match status" value="1"/>
</dbReference>
<dbReference type="Gene3D" id="2.40.160.120">
    <property type="match status" value="1"/>
</dbReference>
<evidence type="ECO:0000256" key="2">
    <source>
        <dbReference type="ARBA" id="ARBA00022448"/>
    </source>
</evidence>
<dbReference type="InterPro" id="IPR028119">
    <property type="entry name" value="Snapin/Pallidin/Snn1"/>
</dbReference>
<feature type="region of interest" description="Disordered" evidence="6">
    <location>
        <begin position="509"/>
        <end position="539"/>
    </location>
</feature>
<dbReference type="Pfam" id="PF15409">
    <property type="entry name" value="PH_8"/>
    <property type="match status" value="1"/>
</dbReference>
<keyword evidence="4" id="KW-0446">Lipid-binding</keyword>
<dbReference type="Proteomes" id="UP000750522">
    <property type="component" value="Unassembled WGS sequence"/>
</dbReference>
<evidence type="ECO:0000313" key="8">
    <source>
        <dbReference type="EMBL" id="KAF5096642.1"/>
    </source>
</evidence>
<dbReference type="Gene3D" id="2.30.29.30">
    <property type="entry name" value="Pleckstrin-homology domain (PH domain)/Phosphotyrosine-binding domain (PTB)"/>
    <property type="match status" value="1"/>
</dbReference>
<dbReference type="PANTHER" id="PTHR10972:SF203">
    <property type="entry name" value="OXYSTEROL-BINDING PROTEIN HOMOLOG 3"/>
    <property type="match status" value="1"/>
</dbReference>
<dbReference type="GO" id="GO:0035621">
    <property type="term" value="P:ER to Golgi ceramide transport"/>
    <property type="evidence" value="ECO:0007669"/>
    <property type="project" value="TreeGrafter"/>
</dbReference>
<evidence type="ECO:0000313" key="9">
    <source>
        <dbReference type="Proteomes" id="UP000750522"/>
    </source>
</evidence>
<keyword evidence="3" id="KW-0445">Lipid transport</keyword>
<dbReference type="SMART" id="SM00233">
    <property type="entry name" value="PH"/>
    <property type="match status" value="1"/>
</dbReference>
<dbReference type="GO" id="GO:0032934">
    <property type="term" value="F:sterol binding"/>
    <property type="evidence" value="ECO:0007669"/>
    <property type="project" value="TreeGrafter"/>
</dbReference>
<reference evidence="8" key="2">
    <citation type="submission" date="2020-01" db="EMBL/GenBank/DDBJ databases">
        <authorList>
            <person name="Perkins V."/>
            <person name="Lessard M.-H."/>
            <person name="Dugat-Bony E."/>
            <person name="Frenette M."/>
            <person name="Labrie S."/>
        </authorList>
    </citation>
    <scope>NUCLEOTIDE SEQUENCE</scope>
    <source>
        <strain evidence="8">LMA-70</strain>
    </source>
</reference>
<sequence length="1053" mass="117144">MSADTPRSVTKDPEASDASNNESLNKTNSDNDESSESVQDSPFELTLQSLLAGPLDTTIWRLNGVRDSQVALTTQLNLLMTALTTYRDETRPIKLKETVEQIKDGKKRLQAINNTLAVVESRIRRIRDRLVADQQQALETTANSIARNFGFFQKLDEAVSADHEWSSSTALKRRSSVSSASDSIEEKLKKSGLNRVDWRGKCNPDELLRGSYDVVQSGTYAFVFDNTFSKNTSKTIYFSQRVTTGAPASKSAVTASTAPTTKDVVASSSRSMPTCISDGRHLSGVLLKKRRKKLQGYARRLFSLDYKYGTLNYYTSENSSILRGSMPIKLSVVSVREKTKEIFIDSGMEVWNLRALNDTDLKTWVAALEVARLGASVIAQHNPKDYAHQLLHNIPASEISNRLSTLLTNTPISHDAVAKSVGATSAPKNVPETLTKPIWNDLSKVIEKIESIATKASNHSSNQLRVPLQSVSPMLNANGNTSQEKLSASVDPLDRGEVDLSRRKSFWRRRTSRHASAMSGLAPDADVETGPENGVDRPPINGVSSNGVLMEVSADLFTVAQELKAILQKTKDSTPLSKKPSFDASSIFSEEFFDAEEQGIMYIDADEEFSEDEIQLVESRSTSDGEEEGADVLPQISCIGDDTAAAASGADYKNDLYPLTILTSPPKRRNTVAMAVADPPNLLTLIRKNVGKDLSTIAMPVTANEPITILQRFTEMFESTSLIDTGLTFPKGSAERIMYIATFGAVFSASNRVKDRSGRKPFNPLLGETFELVRKEQGMRLIAEKVSHRPPIMAIQAEAEGWSIQYAPSPHQKIWGKSVELNTKGTLRLTINTTGEVYEWEQPTTFMRNIIAGEKYTEPVGKLNVVCSNGWRVVYEYKAGGMFSGRSEEVFAKVYSPDGKECAGYELDGKWTESVSMKTPSTKKMEIWKVGPLVENHHKRFGFTQFAANLNEITEVERDQMAPTDSRLRPDQEAYERGDVDTAQELKLELEQWQRERRTELETSGKEYQPVFFEKKAGSTDDDDNWVLKRGPESYWERRKRGDWNGLIDIFSS</sequence>
<dbReference type="GO" id="GO:0005886">
    <property type="term" value="C:plasma membrane"/>
    <property type="evidence" value="ECO:0007669"/>
    <property type="project" value="TreeGrafter"/>
</dbReference>
<feature type="compositionally biased region" description="Polar residues" evidence="6">
    <location>
        <begin position="17"/>
        <end position="28"/>
    </location>
</feature>
<comment type="caution">
    <text evidence="8">The sequence shown here is derived from an EMBL/GenBank/DDBJ whole genome shotgun (WGS) entry which is preliminary data.</text>
</comment>
<dbReference type="InterPro" id="IPR001849">
    <property type="entry name" value="PH_domain"/>
</dbReference>
<dbReference type="SUPFAM" id="SSF144000">
    <property type="entry name" value="Oxysterol-binding protein-like"/>
    <property type="match status" value="1"/>
</dbReference>
<comment type="similarity">
    <text evidence="1">Belongs to the OSBP family.</text>
</comment>
<dbReference type="InterPro" id="IPR011993">
    <property type="entry name" value="PH-like_dom_sf"/>
</dbReference>
<accession>A0A9P5KQ86</accession>
<keyword evidence="5" id="KW-0175">Coiled coil</keyword>
<dbReference type="GO" id="GO:0032541">
    <property type="term" value="C:cortical endoplasmic reticulum"/>
    <property type="evidence" value="ECO:0007669"/>
    <property type="project" value="TreeGrafter"/>
</dbReference>
<dbReference type="GO" id="GO:0120009">
    <property type="term" value="P:intermembrane lipid transfer"/>
    <property type="evidence" value="ECO:0007669"/>
    <property type="project" value="UniProtKB-ARBA"/>
</dbReference>
<keyword evidence="2" id="KW-0813">Transport</keyword>
<name>A0A9P5KQ86_GEOCN</name>
<dbReference type="GO" id="GO:0006897">
    <property type="term" value="P:endocytosis"/>
    <property type="evidence" value="ECO:0007669"/>
    <property type="project" value="TreeGrafter"/>
</dbReference>
<reference evidence="8" key="1">
    <citation type="journal article" date="2020" name="Front. Microbiol.">
        <title>Phenotypic and Genetic Characterization of the Cheese Ripening Yeast Geotrichum candidum.</title>
        <authorList>
            <person name="Perkins V."/>
            <person name="Vignola S."/>
            <person name="Lessard M.H."/>
            <person name="Plante P.L."/>
            <person name="Corbeil J."/>
            <person name="Dugat-Bony E."/>
            <person name="Frenette M."/>
            <person name="Labrie S."/>
        </authorList>
    </citation>
    <scope>NUCLEOTIDE SEQUENCE</scope>
    <source>
        <strain evidence="8">LMA-70</strain>
    </source>
</reference>
<dbReference type="EMBL" id="QQZK01000111">
    <property type="protein sequence ID" value="KAF5096642.1"/>
    <property type="molecule type" value="Genomic_DNA"/>
</dbReference>
<dbReference type="InterPro" id="IPR041680">
    <property type="entry name" value="PH_8"/>
</dbReference>